<dbReference type="InterPro" id="IPR045676">
    <property type="entry name" value="DUF6194"/>
</dbReference>
<evidence type="ECO:0000313" key="3">
    <source>
        <dbReference type="Proteomes" id="UP000282460"/>
    </source>
</evidence>
<dbReference type="OrthoDB" id="9783727at2"/>
<evidence type="ECO:0000313" key="2">
    <source>
        <dbReference type="EMBL" id="RLQ81106.1"/>
    </source>
</evidence>
<dbReference type="AlphaFoldDB" id="A0A3L7ISB6"/>
<reference evidence="2 3" key="1">
    <citation type="submission" date="2018-10" db="EMBL/GenBank/DDBJ databases">
        <authorList>
            <person name="Li J."/>
        </authorList>
    </citation>
    <scope>NUCLEOTIDE SEQUENCE [LARGE SCALE GENOMIC DNA]</scope>
    <source>
        <strain evidence="2 3">ZD1-4</strain>
    </source>
</reference>
<proteinExistence type="predicted"/>
<dbReference type="RefSeq" id="WP_121660579.1">
    <property type="nucleotide sequence ID" value="NZ_BMEK01000004.1"/>
</dbReference>
<dbReference type="Proteomes" id="UP000282460">
    <property type="component" value="Unassembled WGS sequence"/>
</dbReference>
<sequence>MTIDDIVTFVTGLGGVVAQTPSEGDGSPELAWGDTFFYYSPDGTIPAAQPVATIVTKTYPGEEQSRLDRPGAFRVNIAAGRELFTEYVGVAPRELTAGTGEAPDDTVVPHPTYGSLGWLAVVNPGPNSEKDVHRLLRHAWLAACGRFERRQESSDGSS</sequence>
<protein>
    <recommendedName>
        <fullName evidence="1">DUF6194 domain-containing protein</fullName>
    </recommendedName>
</protein>
<dbReference type="EMBL" id="RCWJ01000005">
    <property type="protein sequence ID" value="RLQ81106.1"/>
    <property type="molecule type" value="Genomic_DNA"/>
</dbReference>
<comment type="caution">
    <text evidence="2">The sequence shown here is derived from an EMBL/GenBank/DDBJ whole genome shotgun (WGS) entry which is preliminary data.</text>
</comment>
<name>A0A3L7ISB6_9MICO</name>
<accession>A0A3L7ISB6</accession>
<gene>
    <name evidence="2" type="ORF">D9V28_15310</name>
</gene>
<evidence type="ECO:0000259" key="1">
    <source>
        <dbReference type="Pfam" id="PF19694"/>
    </source>
</evidence>
<dbReference type="Pfam" id="PF19694">
    <property type="entry name" value="DUF6194"/>
    <property type="match status" value="1"/>
</dbReference>
<keyword evidence="3" id="KW-1185">Reference proteome</keyword>
<organism evidence="2 3">
    <name type="scientific">Mycetocola zhadangensis</name>
    <dbReference type="NCBI Taxonomy" id="1164595"/>
    <lineage>
        <taxon>Bacteria</taxon>
        <taxon>Bacillati</taxon>
        <taxon>Actinomycetota</taxon>
        <taxon>Actinomycetes</taxon>
        <taxon>Micrococcales</taxon>
        <taxon>Microbacteriaceae</taxon>
        <taxon>Mycetocola</taxon>
    </lineage>
</organism>
<feature type="domain" description="DUF6194" evidence="1">
    <location>
        <begin position="1"/>
        <end position="151"/>
    </location>
</feature>